<dbReference type="RefSeq" id="XP_058982439.1">
    <property type="nucleotide sequence ID" value="XM_059126456.1"/>
</dbReference>
<feature type="coiled-coil region" evidence="3">
    <location>
        <begin position="141"/>
        <end position="189"/>
    </location>
</feature>
<reference evidence="6" key="1">
    <citation type="submission" date="2025-08" db="UniProtKB">
        <authorList>
            <consortium name="RefSeq"/>
        </authorList>
    </citation>
    <scope>IDENTIFICATION</scope>
    <source>
        <strain evidence="6">Aabys</strain>
        <tissue evidence="6">Whole body</tissue>
    </source>
</reference>
<name>A0ABM3V9H4_MUSDO</name>
<keyword evidence="5" id="KW-1185">Reference proteome</keyword>
<evidence type="ECO:0000313" key="6">
    <source>
        <dbReference type="RefSeq" id="XP_058982439.1"/>
    </source>
</evidence>
<sequence>MSDDESLSLDQYKLKESTMWTQRKRSQQLGISGGGGASGVGQSSTSTNNYDDMFGLEHMENYSIETTALHRKLQSKMEALRILRKELEKFRTERDQFKLMAETLQLRYAALRRNSSFSDLASDVSMGMANGGVKTNVAKILHETRERNIKLTTEVEALKQKLYEVQGDIEVLRNQKSTAEAKRDSTRNAKGNNNKEDVVLDSCSKEVLLQWKQERSNFICHLEQLKKKNAQLAFDLKAVIDEKEELTNERDAYKCKAHRLNHELQVALKAKETHPKFLDIDSIILENKYLNERLKHIESEVDLTKQAVSKYKTMLEAKRKKGIMKLGAQSSVNVDENILSHKQVKNLLESGIDLPTKTETIQDLKTLCLTLLDNLNDKNLALNHQKKTNKILATKIAELEQRMKVLAGIETSNDDDGGFSPSEFLLKGYCPSMVDSTNSKTDQNNDEESKQKGGGGVVSSATTGRSTTSCGAESHVTEDSGTMSSENEESIKMPLATNSDDGMSSLSTESGRSILSSEYDITNNDVVGGGVGGINLNDFTDAALYAYKTASSTSGSAADRTIQQSKDSKRAVLPLPNSIVQERNDDLKDLPPELAALVQKALHELDLRDFDEVVGGVCEDVGVEAKEDLSMNLETEADELLEDELNSEDGAIGGCSSLIRAN</sequence>
<evidence type="ECO:0000313" key="5">
    <source>
        <dbReference type="Proteomes" id="UP001652621"/>
    </source>
</evidence>
<dbReference type="PANTHER" id="PTHR21682:SF2">
    <property type="entry name" value="COILED-COIL DOMAIN-CONTAINING PROTEIN 149"/>
    <property type="match status" value="1"/>
</dbReference>
<feature type="region of interest" description="Disordered" evidence="4">
    <location>
        <begin position="435"/>
        <end position="488"/>
    </location>
</feature>
<comment type="similarity">
    <text evidence="1">Belongs to the CCDC149 family.</text>
</comment>
<dbReference type="Pfam" id="PF09789">
    <property type="entry name" value="CC149"/>
    <property type="match status" value="1"/>
</dbReference>
<evidence type="ECO:0000256" key="4">
    <source>
        <dbReference type="SAM" id="MobiDB-lite"/>
    </source>
</evidence>
<feature type="coiled-coil region" evidence="3">
    <location>
        <begin position="73"/>
        <end position="100"/>
    </location>
</feature>
<accession>A0ABM3V9H4</accession>
<dbReference type="Proteomes" id="UP001652621">
    <property type="component" value="Unplaced"/>
</dbReference>
<evidence type="ECO:0000256" key="2">
    <source>
        <dbReference type="ARBA" id="ARBA00023054"/>
    </source>
</evidence>
<organism evidence="5 6">
    <name type="scientific">Musca domestica</name>
    <name type="common">House fly</name>
    <dbReference type="NCBI Taxonomy" id="7370"/>
    <lineage>
        <taxon>Eukaryota</taxon>
        <taxon>Metazoa</taxon>
        <taxon>Ecdysozoa</taxon>
        <taxon>Arthropoda</taxon>
        <taxon>Hexapoda</taxon>
        <taxon>Insecta</taxon>
        <taxon>Pterygota</taxon>
        <taxon>Neoptera</taxon>
        <taxon>Endopterygota</taxon>
        <taxon>Diptera</taxon>
        <taxon>Brachycera</taxon>
        <taxon>Muscomorpha</taxon>
        <taxon>Muscoidea</taxon>
        <taxon>Muscidae</taxon>
        <taxon>Musca</taxon>
    </lineage>
</organism>
<dbReference type="InterPro" id="IPR019179">
    <property type="entry name" value="CC149"/>
</dbReference>
<keyword evidence="2 3" id="KW-0175">Coiled coil</keyword>
<proteinExistence type="inferred from homology"/>
<evidence type="ECO:0000256" key="1">
    <source>
        <dbReference type="ARBA" id="ARBA00005872"/>
    </source>
</evidence>
<evidence type="ECO:0000256" key="3">
    <source>
        <dbReference type="SAM" id="Coils"/>
    </source>
</evidence>
<dbReference type="PANTHER" id="PTHR21682">
    <property type="entry name" value="COILED-COIL DOMAIN-CONTAINING PROTEIN 149"/>
    <property type="match status" value="1"/>
</dbReference>
<gene>
    <name evidence="6" type="primary">LOC101889871</name>
</gene>
<protein>
    <submittedName>
        <fullName evidence="6">Coiled-coil domain-containing protein 149</fullName>
    </submittedName>
</protein>
<feature type="region of interest" description="Disordered" evidence="4">
    <location>
        <begin position="25"/>
        <end position="46"/>
    </location>
</feature>
<feature type="coiled-coil region" evidence="3">
    <location>
        <begin position="222"/>
        <end position="263"/>
    </location>
</feature>
<dbReference type="GeneID" id="101889871"/>
<feature type="compositionally biased region" description="Low complexity" evidence="4">
    <location>
        <begin position="458"/>
        <end position="472"/>
    </location>
</feature>